<keyword evidence="2" id="KW-1185">Reference proteome</keyword>
<dbReference type="RefSeq" id="WP_008215137.1">
    <property type="nucleotide sequence ID" value="NZ_JH415061.1"/>
</dbReference>
<organism evidence="1 2">
    <name type="scientific">Lentilactobacillus parafarraginis F0439</name>
    <dbReference type="NCBI Taxonomy" id="797515"/>
    <lineage>
        <taxon>Bacteria</taxon>
        <taxon>Bacillati</taxon>
        <taxon>Bacillota</taxon>
        <taxon>Bacilli</taxon>
        <taxon>Lactobacillales</taxon>
        <taxon>Lactobacillaceae</taxon>
        <taxon>Lentilactobacillus</taxon>
    </lineage>
</organism>
<comment type="caution">
    <text evidence="1">The sequence shown here is derived from an EMBL/GenBank/DDBJ whole genome shotgun (WGS) entry which is preliminary data.</text>
</comment>
<dbReference type="HOGENOM" id="CLU_2991051_0_0_9"/>
<dbReference type="AlphaFoldDB" id="G9ZT80"/>
<evidence type="ECO:0000313" key="1">
    <source>
        <dbReference type="EMBL" id="EHL95465.1"/>
    </source>
</evidence>
<dbReference type="Proteomes" id="UP000004625">
    <property type="component" value="Unassembled WGS sequence"/>
</dbReference>
<evidence type="ECO:0000313" key="2">
    <source>
        <dbReference type="Proteomes" id="UP000004625"/>
    </source>
</evidence>
<dbReference type="PROSITE" id="PS51257">
    <property type="entry name" value="PROKAR_LIPOPROTEIN"/>
    <property type="match status" value="1"/>
</dbReference>
<dbReference type="EMBL" id="AGEY01000200">
    <property type="protein sequence ID" value="EHL95465.1"/>
    <property type="molecule type" value="Genomic_DNA"/>
</dbReference>
<reference evidence="1 2" key="1">
    <citation type="submission" date="2011-09" db="EMBL/GenBank/DDBJ databases">
        <authorList>
            <person name="Weinstock G."/>
            <person name="Sodergren E."/>
            <person name="Clifton S."/>
            <person name="Fulton L."/>
            <person name="Fulton B."/>
            <person name="Courtney L."/>
            <person name="Fronick C."/>
            <person name="Harrison M."/>
            <person name="Strong C."/>
            <person name="Farmer C."/>
            <person name="Delahaunty K."/>
            <person name="Markovic C."/>
            <person name="Hall O."/>
            <person name="Minx P."/>
            <person name="Tomlinson C."/>
            <person name="Mitreva M."/>
            <person name="Hou S."/>
            <person name="Chen J."/>
            <person name="Wollam A."/>
            <person name="Pepin K.H."/>
            <person name="Johnson M."/>
            <person name="Bhonagiri V."/>
            <person name="Zhang X."/>
            <person name="Suruliraj S."/>
            <person name="Warren W."/>
            <person name="Chinwalla A."/>
            <person name="Mardis E.R."/>
            <person name="Wilson R.K."/>
        </authorList>
    </citation>
    <scope>NUCLEOTIDE SEQUENCE [LARGE SCALE GENOMIC DNA]</scope>
    <source>
        <strain evidence="1 2">F0439</strain>
    </source>
</reference>
<proteinExistence type="predicted"/>
<accession>G9ZT80</accession>
<gene>
    <name evidence="1" type="ORF">HMPREF9103_02952</name>
</gene>
<protein>
    <submittedName>
        <fullName evidence="1">Uncharacterized protein</fullName>
    </submittedName>
</protein>
<sequence>MTKEIVAVPTEKIQQTPLPSATLACRITSPEKLEVEIYNHIEPALLKMVLEGLKVHD</sequence>
<dbReference type="STRING" id="797515.HMPREF9103_02952"/>
<dbReference type="PATRIC" id="fig|797515.3.peg.2694"/>
<name>G9ZT80_9LACO</name>